<comment type="caution">
    <text evidence="2">The sequence shown here is derived from an EMBL/GenBank/DDBJ whole genome shotgun (WGS) entry which is preliminary data.</text>
</comment>
<proteinExistence type="predicted"/>
<protein>
    <submittedName>
        <fullName evidence="2">FecR protein</fullName>
    </submittedName>
</protein>
<dbReference type="PANTHER" id="PTHR30273:SF2">
    <property type="entry name" value="PROTEIN FECR"/>
    <property type="match status" value="1"/>
</dbReference>
<keyword evidence="3" id="KW-1185">Reference proteome</keyword>
<dbReference type="RefSeq" id="WP_146575723.1">
    <property type="nucleotide sequence ID" value="NZ_SJPM01000001.1"/>
</dbReference>
<dbReference type="InterPro" id="IPR012373">
    <property type="entry name" value="Ferrdict_sens_TM"/>
</dbReference>
<dbReference type="EMBL" id="SJPM01000001">
    <property type="protein sequence ID" value="TWU03141.1"/>
    <property type="molecule type" value="Genomic_DNA"/>
</dbReference>
<dbReference type="AlphaFoldDB" id="A0A5C6AUM6"/>
<reference evidence="2 3" key="1">
    <citation type="submission" date="2019-02" db="EMBL/GenBank/DDBJ databases">
        <title>Deep-cultivation of Planctomycetes and their phenomic and genomic characterization uncovers novel biology.</title>
        <authorList>
            <person name="Wiegand S."/>
            <person name="Jogler M."/>
            <person name="Boedeker C."/>
            <person name="Pinto D."/>
            <person name="Vollmers J."/>
            <person name="Rivas-Marin E."/>
            <person name="Kohn T."/>
            <person name="Peeters S.H."/>
            <person name="Heuer A."/>
            <person name="Rast P."/>
            <person name="Oberbeckmann S."/>
            <person name="Bunk B."/>
            <person name="Jeske O."/>
            <person name="Meyerdierks A."/>
            <person name="Storesund J.E."/>
            <person name="Kallscheuer N."/>
            <person name="Luecker S."/>
            <person name="Lage O.M."/>
            <person name="Pohl T."/>
            <person name="Merkel B.J."/>
            <person name="Hornburger P."/>
            <person name="Mueller R.-W."/>
            <person name="Bruemmer F."/>
            <person name="Labrenz M."/>
            <person name="Spormann A.M."/>
            <person name="Op Den Camp H."/>
            <person name="Overmann J."/>
            <person name="Amann R."/>
            <person name="Jetten M.S.M."/>
            <person name="Mascher T."/>
            <person name="Medema M.H."/>
            <person name="Devos D.P."/>
            <person name="Kaster A.-K."/>
            <person name="Ovreas L."/>
            <person name="Rohde M."/>
            <person name="Galperin M.Y."/>
            <person name="Jogler C."/>
        </authorList>
    </citation>
    <scope>NUCLEOTIDE SEQUENCE [LARGE SCALE GENOMIC DNA]</scope>
    <source>
        <strain evidence="2 3">Pla100</strain>
    </source>
</reference>
<feature type="domain" description="FecR protein" evidence="1">
    <location>
        <begin position="199"/>
        <end position="251"/>
    </location>
</feature>
<sequence precursor="true">MTNDPTRERLESLLSARIDDGLSEDQAEELNFLLRDDPENRRFYLQYMDVQARLTSPPVEPGEESLDWRSAWSVLASSDDQGDASQRSHRANATRLTKWTPWVLAAASVIGFLAFDFTFRKTTTQRITPISVTGQPVRLISSAGAELFNERLPPLGGTIQYDREYTLVNGLLTLEFPCGAQAILESPSIIEIVDPMRMMVKAGRCSLYAPEGAEGFQIDTPTNRIVDRGTRFSVTVNDDGDAEVQVVEGIAEVEPLGDESNMTKPVRLSQRDAMRLNGSAMKEIEFRNDDYRSMLPDRVVGYQVDDPTSARTVLSGLSIQRGGVLMRYSGDELIGSRAIHFSAPKDRFGVCITADSDENNLSGSLASRLLLNAGWINPGGSEVPLDAAPEITQPDRSTADTISHSGTMGLGVKFDRPVLNGPGPDVVLFEIQSLIEHPAGDAFHVSPLVWRPGLRSSTVRNYDLTTKTPGVIPVGPIKLVRFSSYLRHQGKESSTSVETYDPARTFYAIATGIDLSDLGYDMGDSVGGLFFQDASDNETHFDPTLILGLPETIDRIQKQ</sequence>
<dbReference type="OrthoDB" id="226716at2"/>
<accession>A0A5C6AUM6</accession>
<gene>
    <name evidence="2" type="ORF">Pla100_00590</name>
</gene>
<dbReference type="Gene3D" id="2.60.120.1440">
    <property type="match status" value="1"/>
</dbReference>
<dbReference type="InterPro" id="IPR006860">
    <property type="entry name" value="FecR"/>
</dbReference>
<evidence type="ECO:0000313" key="2">
    <source>
        <dbReference type="EMBL" id="TWU03141.1"/>
    </source>
</evidence>
<dbReference type="GO" id="GO:0016989">
    <property type="term" value="F:sigma factor antagonist activity"/>
    <property type="evidence" value="ECO:0007669"/>
    <property type="project" value="TreeGrafter"/>
</dbReference>
<evidence type="ECO:0000313" key="3">
    <source>
        <dbReference type="Proteomes" id="UP000316213"/>
    </source>
</evidence>
<name>A0A5C6AUM6_9BACT</name>
<dbReference type="Proteomes" id="UP000316213">
    <property type="component" value="Unassembled WGS sequence"/>
</dbReference>
<organism evidence="2 3">
    <name type="scientific">Neorhodopirellula pilleata</name>
    <dbReference type="NCBI Taxonomy" id="2714738"/>
    <lineage>
        <taxon>Bacteria</taxon>
        <taxon>Pseudomonadati</taxon>
        <taxon>Planctomycetota</taxon>
        <taxon>Planctomycetia</taxon>
        <taxon>Pirellulales</taxon>
        <taxon>Pirellulaceae</taxon>
        <taxon>Neorhodopirellula</taxon>
    </lineage>
</organism>
<dbReference type="PANTHER" id="PTHR30273">
    <property type="entry name" value="PERIPLASMIC SIGNAL SENSOR AND SIGMA FACTOR ACTIVATOR FECR-RELATED"/>
    <property type="match status" value="1"/>
</dbReference>
<evidence type="ECO:0000259" key="1">
    <source>
        <dbReference type="Pfam" id="PF04773"/>
    </source>
</evidence>
<dbReference type="Pfam" id="PF04773">
    <property type="entry name" value="FecR"/>
    <property type="match status" value="1"/>
</dbReference>